<dbReference type="OrthoDB" id="28713at2"/>
<feature type="region of interest" description="Disordered" evidence="1">
    <location>
        <begin position="61"/>
        <end position="80"/>
    </location>
</feature>
<sequence length="802" mass="85212">MSIRDLSVGITWDIDDRALRRADQTTDDYIESIKRGDRAIGDLDDTMQDAGQSMTRELRGVGNSADRLSSNIDDISDPTLSGRQAVSQLDNVQSEAEDTSSSIRGVPDPELSGARASGNLDNVRESAEKAGNEIRNLPDADVGTGEAESKLDRLQEKADAVSTALGGLGGAAAGSMAGSEITSLAQVPRELQASLGVDEKSAEKLSEEVQDIWTNITSLTQQQATEAVAASNRYFEATGEKAGDLGTSIGLLEQQTTAGMNEIARSAQLLQSRFDDIETSEEAFKMLTGASQRLDDATFGNLIDQMNEYTVNIAKAGVSGENFFGAMVAGGEKSGYVMDRLGESLNSELIPNIKDGEKATMDALKTLGDSEQQANKWRKALLKGGEDGQKALSSIIGELSDVKKEGEQAALGGELFGEIYREQQAALNPILSDMSEGFEGVGNDVESLEKRNEGAVNWITKKWRGAFSAIDQSTGGIGSAITETFGAALPYVTGLIGSFVGAGGLGKIGPAASKAREKLGGAARGVGRFAGKIGRGIGTVARFSAKLGIVIGRDLLQFGRGIGKAGLSVLKFGWRVTKLFTPLGWLITLAIDVGSTIVKNWDQITASAGEADTAIGGFFRGMWTAAKLYINKTIERINWLIGAINKIPLIDIPDIPKMNITNPSGGGSSGSSLQSLGQSNQSSLLTSTPELIANTPQMAKGGLVTGPTQAIVGEGGDEEVVAPLNERVYQRIGEGIKSASSSGGEFSRNSSAQTVQYMPHVEVKAYGRATDYDKRTFKQWMFETLDEHYENMRIINPMPIER</sequence>
<keyword evidence="3" id="KW-1185">Reference proteome</keyword>
<evidence type="ECO:0000313" key="3">
    <source>
        <dbReference type="Proteomes" id="UP000198892"/>
    </source>
</evidence>
<evidence type="ECO:0008006" key="4">
    <source>
        <dbReference type="Google" id="ProtNLM"/>
    </source>
</evidence>
<dbReference type="Proteomes" id="UP000198892">
    <property type="component" value="Unassembled WGS sequence"/>
</dbReference>
<feature type="region of interest" description="Disordered" evidence="1">
    <location>
        <begin position="91"/>
        <end position="150"/>
    </location>
</feature>
<gene>
    <name evidence="2" type="ORF">SAMN05518683_10364</name>
</gene>
<feature type="compositionally biased region" description="Basic and acidic residues" evidence="1">
    <location>
        <begin position="122"/>
        <end position="138"/>
    </location>
</feature>
<protein>
    <recommendedName>
        <fullName evidence="4">Phage-related minor tail protein</fullName>
    </recommendedName>
</protein>
<dbReference type="AlphaFoldDB" id="A0A1I5NC05"/>
<proteinExistence type="predicted"/>
<dbReference type="STRING" id="1884432.SAMN05518683_10364"/>
<feature type="compositionally biased region" description="Polar residues" evidence="1">
    <location>
        <begin position="91"/>
        <end position="103"/>
    </location>
</feature>
<dbReference type="RefSeq" id="WP_093335224.1">
    <property type="nucleotide sequence ID" value="NZ_FOXD01000003.1"/>
</dbReference>
<accession>A0A1I5NC05</accession>
<feature type="compositionally biased region" description="Polar residues" evidence="1">
    <location>
        <begin position="66"/>
        <end position="80"/>
    </location>
</feature>
<name>A0A1I5NC05_9BACI</name>
<evidence type="ECO:0000256" key="1">
    <source>
        <dbReference type="SAM" id="MobiDB-lite"/>
    </source>
</evidence>
<reference evidence="3" key="1">
    <citation type="submission" date="2016-10" db="EMBL/GenBank/DDBJ databases">
        <authorList>
            <person name="Varghese N."/>
            <person name="Submissions S."/>
        </authorList>
    </citation>
    <scope>NUCLEOTIDE SEQUENCE [LARGE SCALE GENOMIC DNA]</scope>
    <source>
        <strain evidence="3">S7</strain>
    </source>
</reference>
<organism evidence="2 3">
    <name type="scientific">Salibacterium halotolerans</name>
    <dbReference type="NCBI Taxonomy" id="1884432"/>
    <lineage>
        <taxon>Bacteria</taxon>
        <taxon>Bacillati</taxon>
        <taxon>Bacillota</taxon>
        <taxon>Bacilli</taxon>
        <taxon>Bacillales</taxon>
        <taxon>Bacillaceae</taxon>
    </lineage>
</organism>
<evidence type="ECO:0000313" key="2">
    <source>
        <dbReference type="EMBL" id="SFP18906.1"/>
    </source>
</evidence>
<dbReference type="EMBL" id="FOXD01000003">
    <property type="protein sequence ID" value="SFP18906.1"/>
    <property type="molecule type" value="Genomic_DNA"/>
</dbReference>